<dbReference type="InterPro" id="IPR025943">
    <property type="entry name" value="Sigma_54_int_dom_ATP-bd_2"/>
</dbReference>
<dbReference type="PANTHER" id="PTHR32071">
    <property type="entry name" value="TRANSCRIPTIONAL REGULATORY PROTEIN"/>
    <property type="match status" value="1"/>
</dbReference>
<dbReference type="Pfam" id="PF25601">
    <property type="entry name" value="AAA_lid_14"/>
    <property type="match status" value="1"/>
</dbReference>
<organism evidence="8 9">
    <name type="scientific">Alloacidobacterium dinghuense</name>
    <dbReference type="NCBI Taxonomy" id="2763107"/>
    <lineage>
        <taxon>Bacteria</taxon>
        <taxon>Pseudomonadati</taxon>
        <taxon>Acidobacteriota</taxon>
        <taxon>Terriglobia</taxon>
        <taxon>Terriglobales</taxon>
        <taxon>Acidobacteriaceae</taxon>
        <taxon>Alloacidobacterium</taxon>
    </lineage>
</organism>
<dbReference type="InterPro" id="IPR058031">
    <property type="entry name" value="AAA_lid_NorR"/>
</dbReference>
<gene>
    <name evidence="8" type="ORF">H7849_09850</name>
</gene>
<dbReference type="AlphaFoldDB" id="A0A7G8BNP9"/>
<keyword evidence="3" id="KW-0805">Transcription regulation</keyword>
<dbReference type="InterPro" id="IPR027417">
    <property type="entry name" value="P-loop_NTPase"/>
</dbReference>
<evidence type="ECO:0000256" key="2">
    <source>
        <dbReference type="ARBA" id="ARBA00022840"/>
    </source>
</evidence>
<dbReference type="InterPro" id="IPR011006">
    <property type="entry name" value="CheY-like_superfamily"/>
</dbReference>
<dbReference type="PANTHER" id="PTHR32071:SF57">
    <property type="entry name" value="C4-DICARBOXYLATE TRANSPORT TRANSCRIPTIONAL REGULATORY PROTEIN DCTD"/>
    <property type="match status" value="1"/>
</dbReference>
<reference evidence="8 9" key="1">
    <citation type="submission" date="2020-08" db="EMBL/GenBank/DDBJ databases">
        <title>Edaphobacter telluris sp. nov. and Acidobacterium dinghuensis sp. nov., two acidobacteria isolated from forest soil.</title>
        <authorList>
            <person name="Fu J."/>
            <person name="Qiu L."/>
        </authorList>
    </citation>
    <scope>NUCLEOTIDE SEQUENCE [LARGE SCALE GENOMIC DNA]</scope>
    <source>
        <strain evidence="8">4Y35</strain>
    </source>
</reference>
<dbReference type="Pfam" id="PF00158">
    <property type="entry name" value="Sigma54_activat"/>
    <property type="match status" value="1"/>
</dbReference>
<dbReference type="InterPro" id="IPR003593">
    <property type="entry name" value="AAA+_ATPase"/>
</dbReference>
<dbReference type="GO" id="GO:0003677">
    <property type="term" value="F:DNA binding"/>
    <property type="evidence" value="ECO:0007669"/>
    <property type="project" value="UniProtKB-KW"/>
</dbReference>
<keyword evidence="4" id="KW-0238">DNA-binding</keyword>
<keyword evidence="1" id="KW-0547">Nucleotide-binding</keyword>
<dbReference type="GO" id="GO:0005524">
    <property type="term" value="F:ATP binding"/>
    <property type="evidence" value="ECO:0007669"/>
    <property type="project" value="UniProtKB-KW"/>
</dbReference>
<dbReference type="InterPro" id="IPR002078">
    <property type="entry name" value="Sigma_54_int"/>
</dbReference>
<dbReference type="FunFam" id="3.40.50.300:FF:000006">
    <property type="entry name" value="DNA-binding transcriptional regulator NtrC"/>
    <property type="match status" value="1"/>
</dbReference>
<evidence type="ECO:0000256" key="5">
    <source>
        <dbReference type="ARBA" id="ARBA00023163"/>
    </source>
</evidence>
<dbReference type="PROSITE" id="PS50045">
    <property type="entry name" value="SIGMA54_INTERACT_4"/>
    <property type="match status" value="1"/>
</dbReference>
<dbReference type="PROSITE" id="PS00676">
    <property type="entry name" value="SIGMA54_INTERACT_2"/>
    <property type="match status" value="1"/>
</dbReference>
<dbReference type="SUPFAM" id="SSF52540">
    <property type="entry name" value="P-loop containing nucleoside triphosphate hydrolases"/>
    <property type="match status" value="1"/>
</dbReference>
<dbReference type="SUPFAM" id="SSF52172">
    <property type="entry name" value="CheY-like"/>
    <property type="match status" value="1"/>
</dbReference>
<dbReference type="Gene3D" id="3.40.50.2300">
    <property type="match status" value="1"/>
</dbReference>
<feature type="domain" description="Sigma-54 factor interaction" evidence="7">
    <location>
        <begin position="185"/>
        <end position="412"/>
    </location>
</feature>
<evidence type="ECO:0000259" key="7">
    <source>
        <dbReference type="PROSITE" id="PS50045"/>
    </source>
</evidence>
<evidence type="ECO:0000256" key="6">
    <source>
        <dbReference type="SAM" id="MobiDB-lite"/>
    </source>
</evidence>
<keyword evidence="5" id="KW-0804">Transcription</keyword>
<dbReference type="GO" id="GO:0006355">
    <property type="term" value="P:regulation of DNA-templated transcription"/>
    <property type="evidence" value="ECO:0007669"/>
    <property type="project" value="InterPro"/>
</dbReference>
<dbReference type="PROSITE" id="PS00688">
    <property type="entry name" value="SIGMA54_INTERACT_3"/>
    <property type="match status" value="1"/>
</dbReference>
<sequence>MATFTPVMKRESATSARTAVIASADLSFRQRVKETLTGLHWRVREAAGGAEAIAHLDSAPAEAVILDSWLPDLEVQEFVAEFEKLYPLVDLIAVDGSVATKTARSPRRNEILYALRRGQDEDGAIWNSAPVIEWPEESSRGGAATAAPSTEKAESAHRGVDAATNAEIPAGRRTLADPSCRLPEFIGNHPAMLEVSRRIRLVAQHRTAVLVQGPTGTGKELVARALHRLSARSSRPFVALNCAAIPEALLEAELFGHTRGAFTGAVQGRVGRIEAAQGGTLFLDEIGEMPLPLQAKLLRFVECGELQRVGDNEPVLVDVRIVAATHRSLAKLAAEGTFRADLYYRLAVFLIRTPDLQSHKEDLSVLVQHFLGAMAETSPAKAITAAAMQKLEAYSWPGNVRELEHMLERAWILAESRPEISAEEIEFGEQAGDF</sequence>
<keyword evidence="9" id="KW-1185">Reference proteome</keyword>
<dbReference type="CDD" id="cd00009">
    <property type="entry name" value="AAA"/>
    <property type="match status" value="1"/>
</dbReference>
<evidence type="ECO:0000256" key="1">
    <source>
        <dbReference type="ARBA" id="ARBA00022741"/>
    </source>
</evidence>
<dbReference type="Proteomes" id="UP000515312">
    <property type="component" value="Chromosome"/>
</dbReference>
<evidence type="ECO:0000256" key="4">
    <source>
        <dbReference type="ARBA" id="ARBA00023125"/>
    </source>
</evidence>
<dbReference type="EMBL" id="CP060394">
    <property type="protein sequence ID" value="QNI34169.1"/>
    <property type="molecule type" value="Genomic_DNA"/>
</dbReference>
<evidence type="ECO:0000313" key="8">
    <source>
        <dbReference type="EMBL" id="QNI34169.1"/>
    </source>
</evidence>
<dbReference type="Gene3D" id="3.40.50.300">
    <property type="entry name" value="P-loop containing nucleotide triphosphate hydrolases"/>
    <property type="match status" value="1"/>
</dbReference>
<feature type="compositionally biased region" description="Basic and acidic residues" evidence="6">
    <location>
        <begin position="151"/>
        <end position="160"/>
    </location>
</feature>
<dbReference type="SMART" id="SM00382">
    <property type="entry name" value="AAA"/>
    <property type="match status" value="1"/>
</dbReference>
<protein>
    <submittedName>
        <fullName evidence="8">Sigma-54-dependent Fis family transcriptional regulator</fullName>
    </submittedName>
</protein>
<evidence type="ECO:0000256" key="3">
    <source>
        <dbReference type="ARBA" id="ARBA00023015"/>
    </source>
</evidence>
<dbReference type="RefSeq" id="WP_186746123.1">
    <property type="nucleotide sequence ID" value="NZ_CP060394.1"/>
</dbReference>
<name>A0A7G8BNP9_9BACT</name>
<dbReference type="InterPro" id="IPR025944">
    <property type="entry name" value="Sigma_54_int_dom_CS"/>
</dbReference>
<dbReference type="Gene3D" id="1.10.8.60">
    <property type="match status" value="1"/>
</dbReference>
<accession>A0A7G8BNP9</accession>
<evidence type="ECO:0000313" key="9">
    <source>
        <dbReference type="Proteomes" id="UP000515312"/>
    </source>
</evidence>
<proteinExistence type="predicted"/>
<dbReference type="KEGG" id="adin:H7849_09850"/>
<keyword evidence="2" id="KW-0067">ATP-binding</keyword>
<feature type="region of interest" description="Disordered" evidence="6">
    <location>
        <begin position="136"/>
        <end position="170"/>
    </location>
</feature>